<dbReference type="InterPro" id="IPR006311">
    <property type="entry name" value="TAT_signal"/>
</dbReference>
<organism evidence="2 3">
    <name type="scientific">Kitasatospora arboriphila</name>
    <dbReference type="NCBI Taxonomy" id="258052"/>
    <lineage>
        <taxon>Bacteria</taxon>
        <taxon>Bacillati</taxon>
        <taxon>Actinomycetota</taxon>
        <taxon>Actinomycetes</taxon>
        <taxon>Kitasatosporales</taxon>
        <taxon>Streptomycetaceae</taxon>
        <taxon>Kitasatospora</taxon>
    </lineage>
</organism>
<feature type="signal peptide" evidence="1">
    <location>
        <begin position="1"/>
        <end position="29"/>
    </location>
</feature>
<dbReference type="PROSITE" id="PS51318">
    <property type="entry name" value="TAT"/>
    <property type="match status" value="1"/>
</dbReference>
<feature type="chain" id="PRO_5047161127" description="Chitinase" evidence="1">
    <location>
        <begin position="30"/>
        <end position="66"/>
    </location>
</feature>
<gene>
    <name evidence="2" type="ORF">GCM10009663_09760</name>
</gene>
<sequence length="66" mass="6605">MPQHGHRRTRRRYGALAGAALLAAGGAGLAVHGAGAATAGCRVDYRVTSSWSGGFGADVTNLGDPL</sequence>
<accession>A0ABP4DWH7</accession>
<evidence type="ECO:0000313" key="3">
    <source>
        <dbReference type="Proteomes" id="UP001499987"/>
    </source>
</evidence>
<proteinExistence type="predicted"/>
<dbReference type="RefSeq" id="WP_344622223.1">
    <property type="nucleotide sequence ID" value="NZ_BAAALD010000006.1"/>
</dbReference>
<keyword evidence="1" id="KW-0732">Signal</keyword>
<evidence type="ECO:0008006" key="4">
    <source>
        <dbReference type="Google" id="ProtNLM"/>
    </source>
</evidence>
<dbReference type="EMBL" id="BAAALD010000006">
    <property type="protein sequence ID" value="GAA1072252.1"/>
    <property type="molecule type" value="Genomic_DNA"/>
</dbReference>
<keyword evidence="3" id="KW-1185">Reference proteome</keyword>
<dbReference type="Proteomes" id="UP001499987">
    <property type="component" value="Unassembled WGS sequence"/>
</dbReference>
<reference evidence="3" key="1">
    <citation type="journal article" date="2019" name="Int. J. Syst. Evol. Microbiol.">
        <title>The Global Catalogue of Microorganisms (GCM) 10K type strain sequencing project: providing services to taxonomists for standard genome sequencing and annotation.</title>
        <authorList>
            <consortium name="The Broad Institute Genomics Platform"/>
            <consortium name="The Broad Institute Genome Sequencing Center for Infectious Disease"/>
            <person name="Wu L."/>
            <person name="Ma J."/>
        </authorList>
    </citation>
    <scope>NUCLEOTIDE SEQUENCE [LARGE SCALE GENOMIC DNA]</scope>
    <source>
        <strain evidence="3">JCM 13002</strain>
    </source>
</reference>
<comment type="caution">
    <text evidence="2">The sequence shown here is derived from an EMBL/GenBank/DDBJ whole genome shotgun (WGS) entry which is preliminary data.</text>
</comment>
<evidence type="ECO:0000256" key="1">
    <source>
        <dbReference type="SAM" id="SignalP"/>
    </source>
</evidence>
<protein>
    <recommendedName>
        <fullName evidence="4">Chitinase</fullName>
    </recommendedName>
</protein>
<evidence type="ECO:0000313" key="2">
    <source>
        <dbReference type="EMBL" id="GAA1072252.1"/>
    </source>
</evidence>
<name>A0ABP4DWH7_9ACTN</name>